<feature type="domain" description="DNA polymerase III beta sliding clamp C-terminal" evidence="12">
    <location>
        <begin position="244"/>
        <end position="364"/>
    </location>
</feature>
<dbReference type="InterPro" id="IPR001001">
    <property type="entry name" value="DNA_polIII_beta"/>
</dbReference>
<dbReference type="NCBIfam" id="TIGR00663">
    <property type="entry name" value="dnan"/>
    <property type="match status" value="1"/>
</dbReference>
<feature type="domain" description="DNA polymerase III beta sliding clamp N-terminal" evidence="10">
    <location>
        <begin position="1"/>
        <end position="116"/>
    </location>
</feature>
<evidence type="ECO:0000313" key="13">
    <source>
        <dbReference type="EMBL" id="TJW10238.1"/>
    </source>
</evidence>
<dbReference type="PANTHER" id="PTHR30478:SF0">
    <property type="entry name" value="BETA SLIDING CLAMP"/>
    <property type="match status" value="1"/>
</dbReference>
<evidence type="ECO:0000256" key="8">
    <source>
        <dbReference type="ARBA" id="ARBA00023125"/>
    </source>
</evidence>
<dbReference type="Proteomes" id="UP000309454">
    <property type="component" value="Unassembled WGS sequence"/>
</dbReference>
<dbReference type="GO" id="GO:0006271">
    <property type="term" value="P:DNA strand elongation involved in DNA replication"/>
    <property type="evidence" value="ECO:0007669"/>
    <property type="project" value="TreeGrafter"/>
</dbReference>
<dbReference type="PIRSF" id="PIRSF000804">
    <property type="entry name" value="DNA_pol_III_b"/>
    <property type="match status" value="1"/>
</dbReference>
<comment type="subcellular location">
    <subcellularLocation>
        <location evidence="1 9">Cytoplasm</location>
    </subcellularLocation>
</comment>
<evidence type="ECO:0000259" key="10">
    <source>
        <dbReference type="Pfam" id="PF00712"/>
    </source>
</evidence>
<keyword evidence="7 9" id="KW-0239">DNA-directed DNA polymerase</keyword>
<evidence type="ECO:0000256" key="5">
    <source>
        <dbReference type="ARBA" id="ARBA00022695"/>
    </source>
</evidence>
<dbReference type="Gene3D" id="3.70.10.10">
    <property type="match status" value="1"/>
</dbReference>
<dbReference type="Pfam" id="PF02768">
    <property type="entry name" value="DNA_pol3_beta_3"/>
    <property type="match status" value="1"/>
</dbReference>
<protein>
    <recommendedName>
        <fullName evidence="9">Beta sliding clamp</fullName>
    </recommendedName>
</protein>
<dbReference type="CDD" id="cd00140">
    <property type="entry name" value="beta_clamp"/>
    <property type="match status" value="1"/>
</dbReference>
<keyword evidence="3 9" id="KW-0963">Cytoplasm</keyword>
<accession>A0A4V5KJR7</accession>
<organism evidence="13 14">
    <name type="scientific">Parvibacter caecicola</name>
    <dbReference type="NCBI Taxonomy" id="747645"/>
    <lineage>
        <taxon>Bacteria</taxon>
        <taxon>Bacillati</taxon>
        <taxon>Actinomycetota</taxon>
        <taxon>Coriobacteriia</taxon>
        <taxon>Coriobacteriales</taxon>
        <taxon>Coriobacteriaceae</taxon>
        <taxon>Parvibacter</taxon>
    </lineage>
</organism>
<dbReference type="SMART" id="SM00480">
    <property type="entry name" value="POL3Bc"/>
    <property type="match status" value="1"/>
</dbReference>
<dbReference type="SUPFAM" id="SSF55979">
    <property type="entry name" value="DNA clamp"/>
    <property type="match status" value="3"/>
</dbReference>
<evidence type="ECO:0000256" key="6">
    <source>
        <dbReference type="ARBA" id="ARBA00022705"/>
    </source>
</evidence>
<dbReference type="Gene3D" id="3.10.150.10">
    <property type="entry name" value="DNA Polymerase III, subunit A, domain 2"/>
    <property type="match status" value="1"/>
</dbReference>
<dbReference type="PANTHER" id="PTHR30478">
    <property type="entry name" value="DNA POLYMERASE III SUBUNIT BETA"/>
    <property type="match status" value="1"/>
</dbReference>
<keyword evidence="6 9" id="KW-0235">DNA replication</keyword>
<reference evidence="13 14" key="1">
    <citation type="submission" date="2019-04" db="EMBL/GenBank/DDBJ databases">
        <title>Microbes associate with the intestines of laboratory mice.</title>
        <authorList>
            <person name="Navarre W."/>
            <person name="Wong E."/>
            <person name="Huang K.C."/>
            <person name="Tropini C."/>
            <person name="Ng K."/>
            <person name="Yu B."/>
        </authorList>
    </citation>
    <scope>NUCLEOTIDE SEQUENCE [LARGE SCALE GENOMIC DNA]</scope>
    <source>
        <strain evidence="13 14">NM48_B13</strain>
    </source>
</reference>
<dbReference type="GO" id="GO:0003677">
    <property type="term" value="F:DNA binding"/>
    <property type="evidence" value="ECO:0007669"/>
    <property type="project" value="UniProtKB-UniRule"/>
</dbReference>
<feature type="domain" description="DNA polymerase III beta sliding clamp central" evidence="11">
    <location>
        <begin position="132"/>
        <end position="240"/>
    </location>
</feature>
<dbReference type="GO" id="GO:0009360">
    <property type="term" value="C:DNA polymerase III complex"/>
    <property type="evidence" value="ECO:0007669"/>
    <property type="project" value="InterPro"/>
</dbReference>
<dbReference type="InterPro" id="IPR022634">
    <property type="entry name" value="DNA_polIII_beta_N"/>
</dbReference>
<evidence type="ECO:0000256" key="4">
    <source>
        <dbReference type="ARBA" id="ARBA00022679"/>
    </source>
</evidence>
<dbReference type="GO" id="GO:0003887">
    <property type="term" value="F:DNA-directed DNA polymerase activity"/>
    <property type="evidence" value="ECO:0007669"/>
    <property type="project" value="UniProtKB-UniRule"/>
</dbReference>
<dbReference type="InterPro" id="IPR022637">
    <property type="entry name" value="DNA_polIII_beta_cen"/>
</dbReference>
<keyword evidence="8" id="KW-0238">DNA-binding</keyword>
<name>A0A4V5KJR7_9ACTN</name>
<dbReference type="InterPro" id="IPR046938">
    <property type="entry name" value="DNA_clamp_sf"/>
</dbReference>
<dbReference type="Pfam" id="PF00712">
    <property type="entry name" value="DNA_pol3_beta"/>
    <property type="match status" value="1"/>
</dbReference>
<comment type="subunit">
    <text evidence="9">Forms a ring-shaped head-to-tail homodimer around DNA.</text>
</comment>
<comment type="similarity">
    <text evidence="2 9">Belongs to the beta sliding clamp family.</text>
</comment>
<sequence length="366" mass="39661">MKFSINKGELQNALAVVSKGISTRSTLPSLAGVYLKAQGNQLTLETTNLDLSIRHTVMALVEEEGTALLPGKLFGDIVKSLPDASVTVSATHEEAYITCDKSSFAIQALNPDDFPGFPHVQTSQEISVEFPMFSSMVKKVARNVSRDESRPILTGVLVNYENGRLRMVATDSYRLAITDVAVQAGEVEDFECVIAGGFMLDLAGLPKTEDPITLALAENQILVRCGETVFVNRRIEGQYPPYQKLLPDGYSTRARLQVSDLAASIKRASLMGNSSSPVRFDLNIASQTLQVSAMTQDVGSAKEIVSASIEGDDMEIAFNFAYALEGLAGVGGDEVYLELQSSTKPGILRAIEPENYLFLIMPVRIP</sequence>
<dbReference type="GO" id="GO:0005737">
    <property type="term" value="C:cytoplasm"/>
    <property type="evidence" value="ECO:0007669"/>
    <property type="project" value="UniProtKB-SubCell"/>
</dbReference>
<evidence type="ECO:0000259" key="12">
    <source>
        <dbReference type="Pfam" id="PF02768"/>
    </source>
</evidence>
<keyword evidence="14" id="KW-1185">Reference proteome</keyword>
<gene>
    <name evidence="13" type="primary">dnaN</name>
    <name evidence="13" type="ORF">E5982_06670</name>
</gene>
<evidence type="ECO:0000256" key="9">
    <source>
        <dbReference type="PIRNR" id="PIRNR000804"/>
    </source>
</evidence>
<proteinExistence type="inferred from homology"/>
<dbReference type="InterPro" id="IPR022635">
    <property type="entry name" value="DNA_polIII_beta_C"/>
</dbReference>
<evidence type="ECO:0000256" key="7">
    <source>
        <dbReference type="ARBA" id="ARBA00022932"/>
    </source>
</evidence>
<evidence type="ECO:0000259" key="11">
    <source>
        <dbReference type="Pfam" id="PF02767"/>
    </source>
</evidence>
<dbReference type="Pfam" id="PF02767">
    <property type="entry name" value="DNA_pol3_beta_2"/>
    <property type="match status" value="1"/>
</dbReference>
<evidence type="ECO:0000256" key="3">
    <source>
        <dbReference type="ARBA" id="ARBA00022490"/>
    </source>
</evidence>
<comment type="caution">
    <text evidence="13">The sequence shown here is derived from an EMBL/GenBank/DDBJ whole genome shotgun (WGS) entry which is preliminary data.</text>
</comment>
<comment type="function">
    <text evidence="9">Confers DNA tethering and processivity to DNA polymerases and other proteins. Acts as a clamp, forming a ring around DNA (a reaction catalyzed by the clamp-loading complex) which diffuses in an ATP-independent manner freely and bidirectionally along dsDNA. Initially characterized for its ability to contact the catalytic subunit of DNA polymerase III (Pol III), a complex, multichain enzyme responsible for most of the replicative synthesis in bacteria; Pol III exhibits 3'-5' exonuclease proofreading activity. The beta chain is required for initiation of replication as well as for processivity of DNA replication.</text>
</comment>
<evidence type="ECO:0000256" key="1">
    <source>
        <dbReference type="ARBA" id="ARBA00004496"/>
    </source>
</evidence>
<dbReference type="EMBL" id="SSTM01000004">
    <property type="protein sequence ID" value="TJW10238.1"/>
    <property type="molecule type" value="Genomic_DNA"/>
</dbReference>
<evidence type="ECO:0000256" key="2">
    <source>
        <dbReference type="ARBA" id="ARBA00010752"/>
    </source>
</evidence>
<keyword evidence="4 9" id="KW-0808">Transferase</keyword>
<evidence type="ECO:0000313" key="14">
    <source>
        <dbReference type="Proteomes" id="UP000309454"/>
    </source>
</evidence>
<keyword evidence="5 9" id="KW-0548">Nucleotidyltransferase</keyword>
<dbReference type="GO" id="GO:0008408">
    <property type="term" value="F:3'-5' exonuclease activity"/>
    <property type="evidence" value="ECO:0007669"/>
    <property type="project" value="InterPro"/>
</dbReference>
<dbReference type="AlphaFoldDB" id="A0A4V5KJR7"/>
<dbReference type="RefSeq" id="WP_136845882.1">
    <property type="nucleotide sequence ID" value="NZ_SSTM01000004.1"/>
</dbReference>
<dbReference type="OrthoDB" id="468978at2"/>